<feature type="domain" description="NFP/LYK4/5 first LysM" evidence="1">
    <location>
        <begin position="53"/>
        <end position="110"/>
    </location>
</feature>
<evidence type="ECO:0000259" key="2">
    <source>
        <dbReference type="Pfam" id="PF23472"/>
    </source>
</evidence>
<evidence type="ECO:0000259" key="1">
    <source>
        <dbReference type="Pfam" id="PF23446"/>
    </source>
</evidence>
<gene>
    <name evidence="3" type="primary">LYK5</name>
    <name evidence="3" type="ORF">QJS10_CPB18g01658</name>
</gene>
<dbReference type="Pfam" id="PF23472">
    <property type="entry name" value="LysM2_CERK1_LYK3_4_5"/>
    <property type="match status" value="1"/>
</dbReference>
<dbReference type="InterPro" id="IPR056562">
    <property type="entry name" value="LysM2_CERK1_LYK3_4_5"/>
</dbReference>
<dbReference type="SUPFAM" id="SSF56112">
    <property type="entry name" value="Protein kinase-like (PK-like)"/>
    <property type="match status" value="1"/>
</dbReference>
<organism evidence="3 4">
    <name type="scientific">Acorus calamus</name>
    <name type="common">Sweet flag</name>
    <dbReference type="NCBI Taxonomy" id="4465"/>
    <lineage>
        <taxon>Eukaryota</taxon>
        <taxon>Viridiplantae</taxon>
        <taxon>Streptophyta</taxon>
        <taxon>Embryophyta</taxon>
        <taxon>Tracheophyta</taxon>
        <taxon>Spermatophyta</taxon>
        <taxon>Magnoliopsida</taxon>
        <taxon>Liliopsida</taxon>
        <taxon>Acoraceae</taxon>
        <taxon>Acorus</taxon>
    </lineage>
</organism>
<accession>A0AAV9CQD9</accession>
<name>A0AAV9CQD9_ACOCL</name>
<keyword evidence="4" id="KW-1185">Reference proteome</keyword>
<dbReference type="Pfam" id="PF23446">
    <property type="entry name" value="LysM1_NFP_LYK"/>
    <property type="match status" value="1"/>
</dbReference>
<dbReference type="PANTHER" id="PTHR45927:SF10">
    <property type="entry name" value="LYSM-DOMAIN RECEPTOR-LIKE KINASE"/>
    <property type="match status" value="1"/>
</dbReference>
<dbReference type="InterPro" id="IPR011009">
    <property type="entry name" value="Kinase-like_dom_sf"/>
</dbReference>
<comment type="caution">
    <text evidence="3">The sequence shown here is derived from an EMBL/GenBank/DDBJ whole genome shotgun (WGS) entry which is preliminary data.</text>
</comment>
<dbReference type="EMBL" id="JAUJYO010000018">
    <property type="protein sequence ID" value="KAK1291100.1"/>
    <property type="molecule type" value="Genomic_DNA"/>
</dbReference>
<dbReference type="PANTHER" id="PTHR45927">
    <property type="entry name" value="LYSM-DOMAIN RECEPTOR-LIKE KINASE-RELATED"/>
    <property type="match status" value="1"/>
</dbReference>
<protein>
    <submittedName>
        <fullName evidence="3">Protein LYK5</fullName>
    </submittedName>
</protein>
<reference evidence="3" key="1">
    <citation type="journal article" date="2023" name="Nat. Commun.">
        <title>Diploid and tetraploid genomes of Acorus and the evolution of monocots.</title>
        <authorList>
            <person name="Ma L."/>
            <person name="Liu K.W."/>
            <person name="Li Z."/>
            <person name="Hsiao Y.Y."/>
            <person name="Qi Y."/>
            <person name="Fu T."/>
            <person name="Tang G.D."/>
            <person name="Zhang D."/>
            <person name="Sun W.H."/>
            <person name="Liu D.K."/>
            <person name="Li Y."/>
            <person name="Chen G.Z."/>
            <person name="Liu X.D."/>
            <person name="Liao X.Y."/>
            <person name="Jiang Y.T."/>
            <person name="Yu X."/>
            <person name="Hao Y."/>
            <person name="Huang J."/>
            <person name="Zhao X.W."/>
            <person name="Ke S."/>
            <person name="Chen Y.Y."/>
            <person name="Wu W.L."/>
            <person name="Hsu J.L."/>
            <person name="Lin Y.F."/>
            <person name="Huang M.D."/>
            <person name="Li C.Y."/>
            <person name="Huang L."/>
            <person name="Wang Z.W."/>
            <person name="Zhao X."/>
            <person name="Zhong W.Y."/>
            <person name="Peng D.H."/>
            <person name="Ahmad S."/>
            <person name="Lan S."/>
            <person name="Zhang J.S."/>
            <person name="Tsai W.C."/>
            <person name="Van de Peer Y."/>
            <person name="Liu Z.J."/>
        </authorList>
    </citation>
    <scope>NUCLEOTIDE SEQUENCE</scope>
    <source>
        <strain evidence="3">CP</strain>
    </source>
</reference>
<dbReference type="InterPro" id="IPR056561">
    <property type="entry name" value="NFP_LYK_LysM1"/>
</dbReference>
<reference evidence="3" key="2">
    <citation type="submission" date="2023-06" db="EMBL/GenBank/DDBJ databases">
        <authorList>
            <person name="Ma L."/>
            <person name="Liu K.-W."/>
            <person name="Li Z."/>
            <person name="Hsiao Y.-Y."/>
            <person name="Qi Y."/>
            <person name="Fu T."/>
            <person name="Tang G."/>
            <person name="Zhang D."/>
            <person name="Sun W.-H."/>
            <person name="Liu D.-K."/>
            <person name="Li Y."/>
            <person name="Chen G.-Z."/>
            <person name="Liu X.-D."/>
            <person name="Liao X.-Y."/>
            <person name="Jiang Y.-T."/>
            <person name="Yu X."/>
            <person name="Hao Y."/>
            <person name="Huang J."/>
            <person name="Zhao X.-W."/>
            <person name="Ke S."/>
            <person name="Chen Y.-Y."/>
            <person name="Wu W.-L."/>
            <person name="Hsu J.-L."/>
            <person name="Lin Y.-F."/>
            <person name="Huang M.-D."/>
            <person name="Li C.-Y."/>
            <person name="Huang L."/>
            <person name="Wang Z.-W."/>
            <person name="Zhao X."/>
            <person name="Zhong W.-Y."/>
            <person name="Peng D.-H."/>
            <person name="Ahmad S."/>
            <person name="Lan S."/>
            <person name="Zhang J.-S."/>
            <person name="Tsai W.-C."/>
            <person name="Van De Peer Y."/>
            <person name="Liu Z.-J."/>
        </authorList>
    </citation>
    <scope>NUCLEOTIDE SEQUENCE</scope>
    <source>
        <strain evidence="3">CP</strain>
        <tissue evidence="3">Leaves</tissue>
    </source>
</reference>
<dbReference type="Gene3D" id="3.30.200.20">
    <property type="entry name" value="Phosphorylase Kinase, domain 1"/>
    <property type="match status" value="1"/>
</dbReference>
<feature type="domain" description="LYK3/4/5 second LysM" evidence="2">
    <location>
        <begin position="114"/>
        <end position="168"/>
    </location>
</feature>
<sequence>MEKLSIIKDMGLLLFLISTFSITVSSLQYYDTSSCQENKLLPCSRYTCGSTKSCSTYIVYRSQPKFNTIASISRLFAADQDQVLFLNNLTNLSQILEIYRDVVIPIGCSCSGPFYRANFSYSITNDTSYSEISCGVFEGLVKYSILEEENHFVGNGLKNGVNLNVPIKCACPDDSYANGVKFLVTYPLVEELKEGTGDFHESFKIGASTYKGKTDDVFEAVIKQMSFGDAQRTVTIYSKINHANIVRLLGVCYGEETYRAKIAGLGAKSLIDCSKDTGAPSVKVDVYGFGVVLFELISGEEAMKGTLFKESLGFMGEGEGEGDGFVFERLKGLVDPYLEEDYPIAEALCLAVLARACVEDDPLHRPSMNYVLKILARMV</sequence>
<proteinExistence type="predicted"/>
<evidence type="ECO:0000313" key="3">
    <source>
        <dbReference type="EMBL" id="KAK1291100.1"/>
    </source>
</evidence>
<dbReference type="Gene3D" id="1.10.510.10">
    <property type="entry name" value="Transferase(Phosphotransferase) domain 1"/>
    <property type="match status" value="1"/>
</dbReference>
<dbReference type="Proteomes" id="UP001180020">
    <property type="component" value="Unassembled WGS sequence"/>
</dbReference>
<evidence type="ECO:0000313" key="4">
    <source>
        <dbReference type="Proteomes" id="UP001180020"/>
    </source>
</evidence>
<dbReference type="InterPro" id="IPR052611">
    <property type="entry name" value="Plant_RLK_LysM"/>
</dbReference>
<dbReference type="AlphaFoldDB" id="A0AAV9CQD9"/>